<protein>
    <submittedName>
        <fullName evidence="10">Unannotated protein</fullName>
    </submittedName>
</protein>
<sequence length="295" mass="30704">MIGQLVQSLVDALSAGATLGLAALAIGLVFGVIRLANFAQAEIITASAYCLIFAWGLGWYIAIPLSILVAIAMSLLMEFAVFSRMRSANPATLLIASFGLSFLLQRVYELMFSNNVRTAPVASGLAQTVEFAGIRIQLLSVATIVIAGVLLLGLNWFLTRTSQGLQLKAAAADFRTARLVGIPAGRVIALSFALSGILAAAVAFVLTVQSGAVGPTFGVQITILALVGAVIGGIDKISGSLAGGFLVGFVTSLLATWLPQEMSNFKDAYVFVLVIGVLLFKPSGLLIKGRGVART</sequence>
<comment type="similarity">
    <text evidence="8">Belongs to the binding-protein-dependent transport system permease family. LivHM subfamily.</text>
</comment>
<evidence type="ECO:0000313" key="10">
    <source>
        <dbReference type="EMBL" id="CAB4944632.1"/>
    </source>
</evidence>
<dbReference type="GO" id="GO:0006865">
    <property type="term" value="P:amino acid transport"/>
    <property type="evidence" value="ECO:0007669"/>
    <property type="project" value="UniProtKB-KW"/>
</dbReference>
<evidence type="ECO:0000256" key="4">
    <source>
        <dbReference type="ARBA" id="ARBA00022692"/>
    </source>
</evidence>
<evidence type="ECO:0000256" key="2">
    <source>
        <dbReference type="ARBA" id="ARBA00022448"/>
    </source>
</evidence>
<dbReference type="PANTHER" id="PTHR11795">
    <property type="entry name" value="BRANCHED-CHAIN AMINO ACID TRANSPORT SYSTEM PERMEASE PROTEIN LIVH"/>
    <property type="match status" value="1"/>
</dbReference>
<keyword evidence="4 9" id="KW-0812">Transmembrane</keyword>
<evidence type="ECO:0000256" key="8">
    <source>
        <dbReference type="ARBA" id="ARBA00037998"/>
    </source>
</evidence>
<dbReference type="AlphaFoldDB" id="A0A6J7JRB0"/>
<keyword evidence="7 9" id="KW-0472">Membrane</keyword>
<keyword evidence="5" id="KW-0029">Amino-acid transport</keyword>
<feature type="transmembrane region" description="Helical" evidence="9">
    <location>
        <begin position="241"/>
        <end position="258"/>
    </location>
</feature>
<feature type="transmembrane region" description="Helical" evidence="9">
    <location>
        <begin position="12"/>
        <end position="33"/>
    </location>
</feature>
<dbReference type="Pfam" id="PF02653">
    <property type="entry name" value="BPD_transp_2"/>
    <property type="match status" value="1"/>
</dbReference>
<organism evidence="10">
    <name type="scientific">freshwater metagenome</name>
    <dbReference type="NCBI Taxonomy" id="449393"/>
    <lineage>
        <taxon>unclassified sequences</taxon>
        <taxon>metagenomes</taxon>
        <taxon>ecological metagenomes</taxon>
    </lineage>
</organism>
<comment type="subcellular location">
    <subcellularLocation>
        <location evidence="1">Cell membrane</location>
        <topology evidence="1">Multi-pass membrane protein</topology>
    </subcellularLocation>
</comment>
<evidence type="ECO:0000256" key="9">
    <source>
        <dbReference type="SAM" id="Phobius"/>
    </source>
</evidence>
<feature type="transmembrane region" description="Helical" evidence="9">
    <location>
        <begin position="136"/>
        <end position="158"/>
    </location>
</feature>
<feature type="transmembrane region" description="Helical" evidence="9">
    <location>
        <begin position="270"/>
        <end position="287"/>
    </location>
</feature>
<dbReference type="GO" id="GO:0022857">
    <property type="term" value="F:transmembrane transporter activity"/>
    <property type="evidence" value="ECO:0007669"/>
    <property type="project" value="InterPro"/>
</dbReference>
<gene>
    <name evidence="10" type="ORF">UFOPK3772_01148</name>
</gene>
<evidence type="ECO:0000256" key="7">
    <source>
        <dbReference type="ARBA" id="ARBA00023136"/>
    </source>
</evidence>
<evidence type="ECO:0000256" key="6">
    <source>
        <dbReference type="ARBA" id="ARBA00022989"/>
    </source>
</evidence>
<keyword evidence="6 9" id="KW-1133">Transmembrane helix</keyword>
<accession>A0A6J7JRB0</accession>
<dbReference type="InterPro" id="IPR001851">
    <property type="entry name" value="ABC_transp_permease"/>
</dbReference>
<evidence type="ECO:0000256" key="3">
    <source>
        <dbReference type="ARBA" id="ARBA00022475"/>
    </source>
</evidence>
<keyword evidence="3" id="KW-1003">Cell membrane</keyword>
<proteinExistence type="inferred from homology"/>
<evidence type="ECO:0000256" key="1">
    <source>
        <dbReference type="ARBA" id="ARBA00004651"/>
    </source>
</evidence>
<feature type="transmembrane region" description="Helical" evidence="9">
    <location>
        <begin position="53"/>
        <end position="76"/>
    </location>
</feature>
<dbReference type="PANTHER" id="PTHR11795:SF445">
    <property type="entry name" value="AMINO ACID ABC TRANSPORTER PERMEASE PROTEIN"/>
    <property type="match status" value="1"/>
</dbReference>
<name>A0A6J7JRB0_9ZZZZ</name>
<evidence type="ECO:0000256" key="5">
    <source>
        <dbReference type="ARBA" id="ARBA00022970"/>
    </source>
</evidence>
<feature type="transmembrane region" description="Helical" evidence="9">
    <location>
        <begin position="212"/>
        <end position="234"/>
    </location>
</feature>
<reference evidence="10" key="1">
    <citation type="submission" date="2020-05" db="EMBL/GenBank/DDBJ databases">
        <authorList>
            <person name="Chiriac C."/>
            <person name="Salcher M."/>
            <person name="Ghai R."/>
            <person name="Kavagutti S V."/>
        </authorList>
    </citation>
    <scope>NUCLEOTIDE SEQUENCE</scope>
</reference>
<dbReference type="EMBL" id="CAFBNE010000028">
    <property type="protein sequence ID" value="CAB4944632.1"/>
    <property type="molecule type" value="Genomic_DNA"/>
</dbReference>
<keyword evidence="2" id="KW-0813">Transport</keyword>
<dbReference type="CDD" id="cd06582">
    <property type="entry name" value="TM_PBP1_LivH_like"/>
    <property type="match status" value="1"/>
</dbReference>
<feature type="transmembrane region" description="Helical" evidence="9">
    <location>
        <begin position="179"/>
        <end position="206"/>
    </location>
</feature>
<dbReference type="InterPro" id="IPR052157">
    <property type="entry name" value="BCAA_transport_permease"/>
</dbReference>
<dbReference type="GO" id="GO:0005886">
    <property type="term" value="C:plasma membrane"/>
    <property type="evidence" value="ECO:0007669"/>
    <property type="project" value="UniProtKB-SubCell"/>
</dbReference>